<keyword evidence="2" id="KW-1185">Reference proteome</keyword>
<comment type="caution">
    <text evidence="1">The sequence shown here is derived from an EMBL/GenBank/DDBJ whole genome shotgun (WGS) entry which is preliminary data.</text>
</comment>
<accession>A0A3N1KXQ7</accession>
<dbReference type="RefSeq" id="WP_123694550.1">
    <property type="nucleotide sequence ID" value="NZ_AP019700.1"/>
</dbReference>
<evidence type="ECO:0000313" key="2">
    <source>
        <dbReference type="Proteomes" id="UP000278222"/>
    </source>
</evidence>
<dbReference type="GO" id="GO:0008233">
    <property type="term" value="F:peptidase activity"/>
    <property type="evidence" value="ECO:0007669"/>
    <property type="project" value="UniProtKB-KW"/>
</dbReference>
<dbReference type="Pfam" id="PF06262">
    <property type="entry name" value="Zincin_1"/>
    <property type="match status" value="1"/>
</dbReference>
<dbReference type="AlphaFoldDB" id="A0A3N1KXQ7"/>
<keyword evidence="1" id="KW-0645">Protease</keyword>
<reference evidence="1 2" key="1">
    <citation type="submission" date="2018-11" db="EMBL/GenBank/DDBJ databases">
        <title>Genomic Encyclopedia of Type Strains, Phase IV (KMG-IV): sequencing the most valuable type-strain genomes for metagenomic binning, comparative biology and taxonomic classification.</title>
        <authorList>
            <person name="Goeker M."/>
        </authorList>
    </citation>
    <scope>NUCLEOTIDE SEQUENCE [LARGE SCALE GENOMIC DNA]</scope>
    <source>
        <strain evidence="1 2">DSM 5900</strain>
    </source>
</reference>
<dbReference type="CDD" id="cd12952">
    <property type="entry name" value="MMP_ACEL2062"/>
    <property type="match status" value="1"/>
</dbReference>
<gene>
    <name evidence="1" type="ORF">EDC65_4904</name>
</gene>
<name>A0A3N1KXQ7_9PROT</name>
<dbReference type="SUPFAM" id="SSF55486">
    <property type="entry name" value="Metalloproteases ('zincins'), catalytic domain"/>
    <property type="match status" value="1"/>
</dbReference>
<dbReference type="EMBL" id="RJKX01000017">
    <property type="protein sequence ID" value="ROP83370.1"/>
    <property type="molecule type" value="Genomic_DNA"/>
</dbReference>
<proteinExistence type="predicted"/>
<dbReference type="OrthoDB" id="9806895at2"/>
<dbReference type="Proteomes" id="UP000278222">
    <property type="component" value="Unassembled WGS sequence"/>
</dbReference>
<sequence>MSGFPGTAPSLADIEGLGRIGFQAIPWELRQHARDVVIRVEDFPDEDTEEEMELESPFDLLGLYRGVSMLHKSVSDPVPHMDMIFLYRRPILDLWCETGDDLLHIVRHVLIHEIGHHFGLSDDDMERLEEEAETAESTARMADLPRA</sequence>
<dbReference type="InterPro" id="IPR010428">
    <property type="entry name" value="Zincin_1"/>
</dbReference>
<dbReference type="Gene3D" id="3.30.2010.20">
    <property type="match status" value="1"/>
</dbReference>
<dbReference type="InterPro" id="IPR038555">
    <property type="entry name" value="Zincin_1_sf"/>
</dbReference>
<organism evidence="1 2">
    <name type="scientific">Stella humosa</name>
    <dbReference type="NCBI Taxonomy" id="94"/>
    <lineage>
        <taxon>Bacteria</taxon>
        <taxon>Pseudomonadati</taxon>
        <taxon>Pseudomonadota</taxon>
        <taxon>Alphaproteobacteria</taxon>
        <taxon>Rhodospirillales</taxon>
        <taxon>Stellaceae</taxon>
        <taxon>Stella</taxon>
    </lineage>
</organism>
<evidence type="ECO:0000313" key="1">
    <source>
        <dbReference type="EMBL" id="ROP83370.1"/>
    </source>
</evidence>
<dbReference type="GO" id="GO:0006508">
    <property type="term" value="P:proteolysis"/>
    <property type="evidence" value="ECO:0007669"/>
    <property type="project" value="UniProtKB-KW"/>
</dbReference>
<keyword evidence="1" id="KW-0378">Hydrolase</keyword>
<protein>
    <submittedName>
        <fullName evidence="1">Putative Zn-dependent protease with MMP-like domain</fullName>
    </submittedName>
</protein>